<evidence type="ECO:0000256" key="2">
    <source>
        <dbReference type="ARBA" id="ARBA00022705"/>
    </source>
</evidence>
<keyword evidence="4" id="KW-1185">Reference proteome</keyword>
<dbReference type="GO" id="GO:0000775">
    <property type="term" value="C:chromosome, centromeric region"/>
    <property type="evidence" value="ECO:0007669"/>
    <property type="project" value="TreeGrafter"/>
</dbReference>
<evidence type="ECO:0000313" key="4">
    <source>
        <dbReference type="Proteomes" id="UP000193560"/>
    </source>
</evidence>
<comment type="caution">
    <text evidence="3">The sequence shown here is derived from an EMBL/GenBank/DDBJ whole genome shotgun (WGS) entry which is preliminary data.</text>
</comment>
<dbReference type="Pfam" id="PF09724">
    <property type="entry name" value="Dcc1"/>
    <property type="match status" value="1"/>
</dbReference>
<protein>
    <submittedName>
        <fullName evidence="3">Sister chromatid cohesion protein Dcc1</fullName>
    </submittedName>
</protein>
<dbReference type="OrthoDB" id="276989at2759"/>
<dbReference type="GO" id="GO:0031390">
    <property type="term" value="C:Ctf18 RFC-like complex"/>
    <property type="evidence" value="ECO:0007669"/>
    <property type="project" value="InterPro"/>
</dbReference>
<comment type="similarity">
    <text evidence="1">Belongs to the DCC1 family.</text>
</comment>
<organism evidence="3 4">
    <name type="scientific">Absidia repens</name>
    <dbReference type="NCBI Taxonomy" id="90262"/>
    <lineage>
        <taxon>Eukaryota</taxon>
        <taxon>Fungi</taxon>
        <taxon>Fungi incertae sedis</taxon>
        <taxon>Mucoromycota</taxon>
        <taxon>Mucoromycotina</taxon>
        <taxon>Mucoromycetes</taxon>
        <taxon>Mucorales</taxon>
        <taxon>Cunninghamellaceae</taxon>
        <taxon>Absidia</taxon>
    </lineage>
</organism>
<dbReference type="GO" id="GO:0006260">
    <property type="term" value="P:DNA replication"/>
    <property type="evidence" value="ECO:0007669"/>
    <property type="project" value="UniProtKB-KW"/>
</dbReference>
<evidence type="ECO:0000256" key="1">
    <source>
        <dbReference type="ARBA" id="ARBA00007017"/>
    </source>
</evidence>
<sequence>MPDLVYSTDFVKGSFRLIELGTEELLQEFESGTSVTIKGLPDDEAVLCTETSTYTVRQVNTSNSMVLSTMDETDEWHVYDDLSSTVELLPCKARIGRLNTLLANTLYSGPENESTSDQQLSTTSPPTFYTFDQLLSIVQASQVELERALADMNSFVLDNYHRCIDTTYLHHMLDGLATNATILGYDVRALSLEEAHACLDQDFATVPDPVRLAFLQAFMTDMTSSSLCLDNFKVTRFLGSIVLEMEKGREWKLQDFMETWAKLTMLVLDIRPTLSVLEGLYYTTERHVLQEPQLYISYFPVSELPTDPAERFTRLFMEKSQWAANDIYPYINDLARDEKHRDALMLKFTRVQKVGNRSVYGSRIK</sequence>
<dbReference type="InterPro" id="IPR019128">
    <property type="entry name" value="Dcc1"/>
</dbReference>
<dbReference type="STRING" id="90262.A0A1X2IAZ8"/>
<keyword evidence="2" id="KW-0235">DNA replication</keyword>
<gene>
    <name evidence="3" type="ORF">BCR42DRAFT_378287</name>
</gene>
<evidence type="ECO:0000313" key="3">
    <source>
        <dbReference type="EMBL" id="ORZ13107.1"/>
    </source>
</evidence>
<dbReference type="PANTHER" id="PTHR13395">
    <property type="entry name" value="SISTER CHROMATID COHESION PROTEIN DCC1-RELATED"/>
    <property type="match status" value="1"/>
</dbReference>
<dbReference type="GO" id="GO:0000785">
    <property type="term" value="C:chromatin"/>
    <property type="evidence" value="ECO:0007669"/>
    <property type="project" value="TreeGrafter"/>
</dbReference>
<proteinExistence type="inferred from homology"/>
<dbReference type="GO" id="GO:0034088">
    <property type="term" value="P:maintenance of mitotic sister chromatid cohesion"/>
    <property type="evidence" value="ECO:0007669"/>
    <property type="project" value="TreeGrafter"/>
</dbReference>
<name>A0A1X2IAZ8_9FUNG</name>
<reference evidence="3 4" key="1">
    <citation type="submission" date="2016-07" db="EMBL/GenBank/DDBJ databases">
        <title>Pervasive Adenine N6-methylation of Active Genes in Fungi.</title>
        <authorList>
            <consortium name="DOE Joint Genome Institute"/>
            <person name="Mondo S.J."/>
            <person name="Dannebaum R.O."/>
            <person name="Kuo R.C."/>
            <person name="Labutti K."/>
            <person name="Haridas S."/>
            <person name="Kuo A."/>
            <person name="Salamov A."/>
            <person name="Ahrendt S.R."/>
            <person name="Lipzen A."/>
            <person name="Sullivan W."/>
            <person name="Andreopoulos W.B."/>
            <person name="Clum A."/>
            <person name="Lindquist E."/>
            <person name="Daum C."/>
            <person name="Ramamoorthy G.K."/>
            <person name="Gryganskyi A."/>
            <person name="Culley D."/>
            <person name="Magnuson J.K."/>
            <person name="James T.Y."/>
            <person name="O'Malley M.A."/>
            <person name="Stajich J.E."/>
            <person name="Spatafora J.W."/>
            <person name="Visel A."/>
            <person name="Grigoriev I.V."/>
        </authorList>
    </citation>
    <scope>NUCLEOTIDE SEQUENCE [LARGE SCALE GENOMIC DNA]</scope>
    <source>
        <strain evidence="3 4">NRRL 1336</strain>
    </source>
</reference>
<dbReference type="AlphaFoldDB" id="A0A1X2IAZ8"/>
<dbReference type="Proteomes" id="UP000193560">
    <property type="component" value="Unassembled WGS sequence"/>
</dbReference>
<accession>A0A1X2IAZ8</accession>
<dbReference type="PANTHER" id="PTHR13395:SF6">
    <property type="entry name" value="SISTER CHROMATID COHESION PROTEIN DCC1"/>
    <property type="match status" value="1"/>
</dbReference>
<dbReference type="EMBL" id="MCGE01000017">
    <property type="protein sequence ID" value="ORZ13107.1"/>
    <property type="molecule type" value="Genomic_DNA"/>
</dbReference>